<dbReference type="InterPro" id="IPR002893">
    <property type="entry name" value="Znf_MYND"/>
</dbReference>
<reference evidence="6 7" key="1">
    <citation type="journal article" date="2018" name="Sci. Rep.">
        <title>Genome sequence of the cauliflower mushroom Sparassis crispa (Hanabiratake) and its association with beneficial usage.</title>
        <authorList>
            <person name="Kiyama R."/>
            <person name="Furutani Y."/>
            <person name="Kawaguchi K."/>
            <person name="Nakanishi T."/>
        </authorList>
    </citation>
    <scope>NUCLEOTIDE SEQUENCE [LARGE SCALE GENOMIC DNA]</scope>
</reference>
<keyword evidence="3" id="KW-0862">Zinc</keyword>
<dbReference type="EMBL" id="BFAD01000008">
    <property type="protein sequence ID" value="GBE86020.1"/>
    <property type="molecule type" value="Genomic_DNA"/>
</dbReference>
<dbReference type="PROSITE" id="PS50865">
    <property type="entry name" value="ZF_MYND_2"/>
    <property type="match status" value="1"/>
</dbReference>
<dbReference type="GO" id="GO:0008270">
    <property type="term" value="F:zinc ion binding"/>
    <property type="evidence" value="ECO:0007669"/>
    <property type="project" value="UniProtKB-KW"/>
</dbReference>
<name>A0A401GV09_9APHY</name>
<keyword evidence="7" id="KW-1185">Reference proteome</keyword>
<dbReference type="PROSITE" id="PS01360">
    <property type="entry name" value="ZF_MYND_1"/>
    <property type="match status" value="1"/>
</dbReference>
<accession>A0A401GV09</accession>
<feature type="domain" description="MYND-type" evidence="5">
    <location>
        <begin position="131"/>
        <end position="175"/>
    </location>
</feature>
<dbReference type="InParanoid" id="A0A401GV09"/>
<proteinExistence type="predicted"/>
<gene>
    <name evidence="6" type="ORF">SCP_0805440</name>
</gene>
<protein>
    <recommendedName>
        <fullName evidence="5">MYND-type domain-containing protein</fullName>
    </recommendedName>
</protein>
<comment type="caution">
    <text evidence="6">The sequence shown here is derived from an EMBL/GenBank/DDBJ whole genome shotgun (WGS) entry which is preliminary data.</text>
</comment>
<sequence length="240" mass="27015">MSQQAAPAASKPIRIFTLPDSGMGKAPIAIGRHHASWFLCFARFDGVDGRRTWKCLNVVHGSETFLSDSADGHPRIVLNDGGRFGNEDLLQDLLKMRDYNGRAPIKLTAERVGGQPVVEVLVPRTELIYACAHCGKWETRGAPRFKRCSGCCARLYCSQKCQKADWTPALHKADCFLLKIGEDHAVEQRRRLHDNDWGLHDLIRTMELGPSADTSYDEDLDSDEIYFFGKRACTRELHCH</sequence>
<dbReference type="Proteomes" id="UP000287166">
    <property type="component" value="Unassembled WGS sequence"/>
</dbReference>
<evidence type="ECO:0000256" key="3">
    <source>
        <dbReference type="ARBA" id="ARBA00022833"/>
    </source>
</evidence>
<dbReference type="Pfam" id="PF01753">
    <property type="entry name" value="zf-MYND"/>
    <property type="match status" value="1"/>
</dbReference>
<evidence type="ECO:0000256" key="2">
    <source>
        <dbReference type="ARBA" id="ARBA00022771"/>
    </source>
</evidence>
<dbReference type="GeneID" id="38782937"/>
<keyword evidence="1" id="KW-0479">Metal-binding</keyword>
<dbReference type="RefSeq" id="XP_027616933.1">
    <property type="nucleotide sequence ID" value="XM_027761132.1"/>
</dbReference>
<dbReference type="STRING" id="139825.A0A401GV09"/>
<dbReference type="SUPFAM" id="SSF144232">
    <property type="entry name" value="HIT/MYND zinc finger-like"/>
    <property type="match status" value="1"/>
</dbReference>
<dbReference type="AlphaFoldDB" id="A0A401GV09"/>
<keyword evidence="2 4" id="KW-0863">Zinc-finger</keyword>
<evidence type="ECO:0000256" key="4">
    <source>
        <dbReference type="PROSITE-ProRule" id="PRU00134"/>
    </source>
</evidence>
<dbReference type="OrthoDB" id="2756551at2759"/>
<evidence type="ECO:0000256" key="1">
    <source>
        <dbReference type="ARBA" id="ARBA00022723"/>
    </source>
</evidence>
<organism evidence="6 7">
    <name type="scientific">Sparassis crispa</name>
    <dbReference type="NCBI Taxonomy" id="139825"/>
    <lineage>
        <taxon>Eukaryota</taxon>
        <taxon>Fungi</taxon>
        <taxon>Dikarya</taxon>
        <taxon>Basidiomycota</taxon>
        <taxon>Agaricomycotina</taxon>
        <taxon>Agaricomycetes</taxon>
        <taxon>Polyporales</taxon>
        <taxon>Sparassidaceae</taxon>
        <taxon>Sparassis</taxon>
    </lineage>
</organism>
<evidence type="ECO:0000259" key="5">
    <source>
        <dbReference type="PROSITE" id="PS50865"/>
    </source>
</evidence>
<evidence type="ECO:0000313" key="7">
    <source>
        <dbReference type="Proteomes" id="UP000287166"/>
    </source>
</evidence>
<evidence type="ECO:0000313" key="6">
    <source>
        <dbReference type="EMBL" id="GBE86020.1"/>
    </source>
</evidence>
<dbReference type="Gene3D" id="6.10.140.2220">
    <property type="match status" value="1"/>
</dbReference>